<keyword evidence="3 5" id="KW-0862">Zinc</keyword>
<dbReference type="SMART" id="SM00324">
    <property type="entry name" value="RhoGAP"/>
    <property type="match status" value="1"/>
</dbReference>
<dbReference type="Gene3D" id="1.10.555.10">
    <property type="entry name" value="Rho GTPase activation protein"/>
    <property type="match status" value="1"/>
</dbReference>
<evidence type="ECO:0000313" key="10">
    <source>
        <dbReference type="Proteomes" id="UP000788993"/>
    </source>
</evidence>
<evidence type="ECO:0000256" key="3">
    <source>
        <dbReference type="ARBA" id="ARBA00022833"/>
    </source>
</evidence>
<comment type="caution">
    <text evidence="9">The sequence shown here is derived from an EMBL/GenBank/DDBJ whole genome shotgun (WGS) entry which is preliminary data.</text>
</comment>
<keyword evidence="1 5" id="KW-0479">Metal-binding</keyword>
<feature type="compositionally biased region" description="Polar residues" evidence="6">
    <location>
        <begin position="792"/>
        <end position="813"/>
    </location>
</feature>
<keyword evidence="4 5" id="KW-0440">LIM domain</keyword>
<evidence type="ECO:0000313" key="9">
    <source>
        <dbReference type="EMBL" id="KAH3663067.1"/>
    </source>
</evidence>
<sequence>MLGPQTTMCRLVDPPIDAECLRTTKIKNKQEKPQLAVTQPQRLSVPNTLPHSFCALSLLHRVQMSHPANGNRAANGAEVSDANLVPGLNNLDIGDARRVPGTSANGSRKNSSTDGVVSRKPPKLCYQCGKTIIGTLVRAMDRIYHVDCFRCHDCGNPCSNKFFAADVQVGGHAVQVPLCEYDYFKRIDLICSTCDKAIRGSYITAVGRKFHPEHFFCDICHRVFDSEDYYEHQNKIYCHYHYSILYAAQCEACKSAILKQYVELYRGGREQQWHPECFMVHKFWGVDVTAECVGMSELGAKTLSDTEAKKSLTPQELFDLEKKLERMTMSIWLTLSEFEEGCASCISDMLHSASTGNQLGGLLVTGQLVLKIEYLFRGVDILNDLFESSRIRLDYSANHKLTPLSKEPRSMSSKIMSYLTFLRDTDKTKLLSNTHTQQLLSLISTLAHYIKLISRNTLLHALEYNKISRSSLATDRYLREISSHDSIPQDVFSVLGIPPNAKDLCFRCQKSIEEDCFRFGDLIWHIECFECSNCSRRSSTHTSLSEFNFNPKKQQILCASCSSDDVDAQAGFKKVSRYMQLIYLLKIALIRSRHAMLKRGIIAKTPPQVLLSSDSYDQHVTDIKRMRSKRQKQRIGTASAEARKSIILEAPEASSAGMENVDPESGKSLSSLTASRFLKKERSLGRKGSKRLRIEDVPMKTKPQSTNLDVTSNLLKNEKGLTLDDIPRIVSSEQAREHRPNAFRFQKRAYTPASSTIPAPKAVRNKGSDSGQITSATRSVSGAPSSPLPQFKTPSQTVAKSQRTQESASSAPTSAVRYSEFSKKDNEYLQHIAAFALHKLMGDTLSLEDCVSFISVKKCTSFWERMFGGSGNSKKSTNKVFGCPLEELVEKCGVESDLGIGPQKLKVPMLVDELINVMHTMDLSVEGVFRINGNIKRLRQLTEEIDSNPQQVPDFSKETPIQLAALLKKFTREMPDPLLTFKLYDLFILSQKFGDDANKKDRILKLAYCMLPKAHRDLAEVLLSFFNWVASFCLIDEENGSKMDVHNLATVITPNILYERPKTDPKDIPTSSVELVPQGENHFLAIEVINTLIETQDEFSIVPKDILQLFELGGFSKCQGELKTKDILARCSAVCNEHPNIFD</sequence>
<evidence type="ECO:0000259" key="8">
    <source>
        <dbReference type="PROSITE" id="PS50238"/>
    </source>
</evidence>
<reference evidence="9" key="2">
    <citation type="submission" date="2021-01" db="EMBL/GenBank/DDBJ databases">
        <authorList>
            <person name="Schikora-Tamarit M.A."/>
        </authorList>
    </citation>
    <scope>NUCLEOTIDE SEQUENCE</scope>
    <source>
        <strain evidence="9">NCAIM Y.01608</strain>
    </source>
</reference>
<dbReference type="Pfam" id="PF00412">
    <property type="entry name" value="LIM"/>
    <property type="match status" value="3"/>
</dbReference>
<dbReference type="InterPro" id="IPR000198">
    <property type="entry name" value="RhoGAP_dom"/>
</dbReference>
<dbReference type="InterPro" id="IPR001781">
    <property type="entry name" value="Znf_LIM"/>
</dbReference>
<dbReference type="PROSITE" id="PS50238">
    <property type="entry name" value="RHOGAP"/>
    <property type="match status" value="1"/>
</dbReference>
<feature type="domain" description="LIM zinc-binding" evidence="7">
    <location>
        <begin position="189"/>
        <end position="248"/>
    </location>
</feature>
<dbReference type="PROSITE" id="PS00478">
    <property type="entry name" value="LIM_DOMAIN_1"/>
    <property type="match status" value="1"/>
</dbReference>
<dbReference type="CDD" id="cd09392">
    <property type="entry name" value="LIM2_Lrg1p_like"/>
    <property type="match status" value="1"/>
</dbReference>
<dbReference type="SMART" id="SM00132">
    <property type="entry name" value="LIM"/>
    <property type="match status" value="3"/>
</dbReference>
<dbReference type="AlphaFoldDB" id="A0A9P8P0R2"/>
<feature type="domain" description="Rho-GAP" evidence="8">
    <location>
        <begin position="883"/>
        <end position="1100"/>
    </location>
</feature>
<accession>A0A9P8P0R2</accession>
<evidence type="ECO:0000256" key="5">
    <source>
        <dbReference type="PROSITE-ProRule" id="PRU00125"/>
    </source>
</evidence>
<organism evidence="9 10">
    <name type="scientific">Ogataea polymorpha</name>
    <dbReference type="NCBI Taxonomy" id="460523"/>
    <lineage>
        <taxon>Eukaryota</taxon>
        <taxon>Fungi</taxon>
        <taxon>Dikarya</taxon>
        <taxon>Ascomycota</taxon>
        <taxon>Saccharomycotina</taxon>
        <taxon>Pichiomycetes</taxon>
        <taxon>Pichiales</taxon>
        <taxon>Pichiaceae</taxon>
        <taxon>Ogataea</taxon>
    </lineage>
</organism>
<name>A0A9P8P0R2_9ASCO</name>
<proteinExistence type="predicted"/>
<feature type="region of interest" description="Disordered" evidence="6">
    <location>
        <begin position="732"/>
        <end position="816"/>
    </location>
</feature>
<evidence type="ECO:0000259" key="7">
    <source>
        <dbReference type="PROSITE" id="PS50023"/>
    </source>
</evidence>
<dbReference type="PROSITE" id="PS50023">
    <property type="entry name" value="LIM_DOMAIN_2"/>
    <property type="match status" value="3"/>
</dbReference>
<dbReference type="FunFam" id="2.10.110.10:FF:000009">
    <property type="entry name" value="Paxillin isoform 1"/>
    <property type="match status" value="1"/>
</dbReference>
<dbReference type="Proteomes" id="UP000788993">
    <property type="component" value="Unassembled WGS sequence"/>
</dbReference>
<feature type="compositionally biased region" description="Polar residues" evidence="6">
    <location>
        <begin position="768"/>
        <end position="784"/>
    </location>
</feature>
<dbReference type="PANTHER" id="PTHR24205:SF16">
    <property type="entry name" value="GH01042P-RELATED"/>
    <property type="match status" value="1"/>
</dbReference>
<dbReference type="GO" id="GO:0046872">
    <property type="term" value="F:metal ion binding"/>
    <property type="evidence" value="ECO:0007669"/>
    <property type="project" value="UniProtKB-KW"/>
</dbReference>
<gene>
    <name evidence="9" type="ORF">OGATHE_004643</name>
</gene>
<evidence type="ECO:0000256" key="6">
    <source>
        <dbReference type="SAM" id="MobiDB-lite"/>
    </source>
</evidence>
<dbReference type="SUPFAM" id="SSF57716">
    <property type="entry name" value="Glucocorticoid receptor-like (DNA-binding domain)"/>
    <property type="match status" value="3"/>
</dbReference>
<dbReference type="GO" id="GO:0003712">
    <property type="term" value="F:transcription coregulator activity"/>
    <property type="evidence" value="ECO:0007669"/>
    <property type="project" value="TreeGrafter"/>
</dbReference>
<dbReference type="GO" id="GO:0030695">
    <property type="term" value="F:GTPase regulator activity"/>
    <property type="evidence" value="ECO:0007669"/>
    <property type="project" value="UniProtKB-ARBA"/>
</dbReference>
<dbReference type="Gene3D" id="2.10.110.10">
    <property type="entry name" value="Cysteine Rich Protein"/>
    <property type="match status" value="4"/>
</dbReference>
<dbReference type="GO" id="GO:0007165">
    <property type="term" value="P:signal transduction"/>
    <property type="evidence" value="ECO:0007669"/>
    <property type="project" value="InterPro"/>
</dbReference>
<dbReference type="InterPro" id="IPR008936">
    <property type="entry name" value="Rho_GTPase_activation_prot"/>
</dbReference>
<reference evidence="9" key="1">
    <citation type="journal article" date="2021" name="Open Biol.">
        <title>Shared evolutionary footprints suggest mitochondrial oxidative damage underlies multiple complex I losses in fungi.</title>
        <authorList>
            <person name="Schikora-Tamarit M.A."/>
            <person name="Marcet-Houben M."/>
            <person name="Nosek J."/>
            <person name="Gabaldon T."/>
        </authorList>
    </citation>
    <scope>NUCLEOTIDE SEQUENCE</scope>
    <source>
        <strain evidence="9">NCAIM Y.01608</strain>
    </source>
</reference>
<evidence type="ECO:0000256" key="4">
    <source>
        <dbReference type="ARBA" id="ARBA00023038"/>
    </source>
</evidence>
<dbReference type="CDD" id="cd09391">
    <property type="entry name" value="LIM1_Lrg1p_like"/>
    <property type="match status" value="1"/>
</dbReference>
<dbReference type="EMBL" id="JAEUBD010001266">
    <property type="protein sequence ID" value="KAH3663067.1"/>
    <property type="molecule type" value="Genomic_DNA"/>
</dbReference>
<dbReference type="PANTHER" id="PTHR24205">
    <property type="entry name" value="FOUR AND A HALF LIM DOMAINS PROTEIN"/>
    <property type="match status" value="1"/>
</dbReference>
<dbReference type="GO" id="GO:0005634">
    <property type="term" value="C:nucleus"/>
    <property type="evidence" value="ECO:0007669"/>
    <property type="project" value="TreeGrafter"/>
</dbReference>
<evidence type="ECO:0000256" key="1">
    <source>
        <dbReference type="ARBA" id="ARBA00022723"/>
    </source>
</evidence>
<feature type="compositionally biased region" description="Polar residues" evidence="6">
    <location>
        <begin position="102"/>
        <end position="115"/>
    </location>
</feature>
<evidence type="ECO:0000256" key="2">
    <source>
        <dbReference type="ARBA" id="ARBA00022737"/>
    </source>
</evidence>
<feature type="domain" description="LIM zinc-binding" evidence="7">
    <location>
        <begin position="503"/>
        <end position="568"/>
    </location>
</feature>
<dbReference type="SUPFAM" id="SSF48350">
    <property type="entry name" value="GTPase activation domain, GAP"/>
    <property type="match status" value="1"/>
</dbReference>
<feature type="domain" description="LIM zinc-binding" evidence="7">
    <location>
        <begin position="123"/>
        <end position="186"/>
    </location>
</feature>
<keyword evidence="10" id="KW-1185">Reference proteome</keyword>
<keyword evidence="2" id="KW-0677">Repeat</keyword>
<protein>
    <submittedName>
        <fullName evidence="9">Uncharacterized protein</fullName>
    </submittedName>
</protein>
<feature type="region of interest" description="Disordered" evidence="6">
    <location>
        <begin position="95"/>
        <end position="120"/>
    </location>
</feature>
<dbReference type="Pfam" id="PF00620">
    <property type="entry name" value="RhoGAP"/>
    <property type="match status" value="1"/>
</dbReference>